<evidence type="ECO:0000313" key="2">
    <source>
        <dbReference type="EMBL" id="MCU7616062.1"/>
    </source>
</evidence>
<accession>A0ABT2W1F8</accession>
<evidence type="ECO:0000313" key="3">
    <source>
        <dbReference type="Proteomes" id="UP001208649"/>
    </source>
</evidence>
<dbReference type="EMBL" id="JAOTEM010000001">
    <property type="protein sequence ID" value="MCU7616062.1"/>
    <property type="molecule type" value="Genomic_DNA"/>
</dbReference>
<sequence length="84" mass="8996">MKKILTVSALAIGLLSITSFGPEDSSRKFIGTETTYGTCSPYNGQGGRGVQSKTETFYLFGIPISTTTTFVDCQTSLQQSTSLE</sequence>
<keyword evidence="3" id="KW-1185">Reference proteome</keyword>
<feature type="chain" id="PRO_5046663609" evidence="1">
    <location>
        <begin position="22"/>
        <end position="84"/>
    </location>
</feature>
<gene>
    <name evidence="2" type="ORF">NZ698_02530</name>
</gene>
<reference evidence="3" key="1">
    <citation type="submission" date="2023-07" db="EMBL/GenBank/DDBJ databases">
        <title>Chryseobacterium sp. strain PBS4-4 Genome sequencing and assembly.</title>
        <authorList>
            <person name="Jung Y."/>
        </authorList>
    </citation>
    <scope>NUCLEOTIDE SEQUENCE [LARGE SCALE GENOMIC DNA]</scope>
    <source>
        <strain evidence="3">PBS4-4</strain>
    </source>
</reference>
<protein>
    <submittedName>
        <fullName evidence="2">Uncharacterized protein</fullName>
    </submittedName>
</protein>
<evidence type="ECO:0000256" key="1">
    <source>
        <dbReference type="SAM" id="SignalP"/>
    </source>
</evidence>
<proteinExistence type="predicted"/>
<name>A0ABT2W1F8_9FLAO</name>
<organism evidence="2 3">
    <name type="scientific">Chryseobacterium edaphi</name>
    <dbReference type="NCBI Taxonomy" id="2976532"/>
    <lineage>
        <taxon>Bacteria</taxon>
        <taxon>Pseudomonadati</taxon>
        <taxon>Bacteroidota</taxon>
        <taxon>Flavobacteriia</taxon>
        <taxon>Flavobacteriales</taxon>
        <taxon>Weeksellaceae</taxon>
        <taxon>Chryseobacterium group</taxon>
        <taxon>Chryseobacterium</taxon>
    </lineage>
</organism>
<keyword evidence="1" id="KW-0732">Signal</keyword>
<dbReference type="Proteomes" id="UP001208649">
    <property type="component" value="Unassembled WGS sequence"/>
</dbReference>
<dbReference type="RefSeq" id="WP_263001524.1">
    <property type="nucleotide sequence ID" value="NZ_JAOTEM010000001.1"/>
</dbReference>
<feature type="signal peptide" evidence="1">
    <location>
        <begin position="1"/>
        <end position="21"/>
    </location>
</feature>
<comment type="caution">
    <text evidence="2">The sequence shown here is derived from an EMBL/GenBank/DDBJ whole genome shotgun (WGS) entry which is preliminary data.</text>
</comment>